<dbReference type="CDD" id="cd00063">
    <property type="entry name" value="FN3"/>
    <property type="match status" value="1"/>
</dbReference>
<sequence length="557" mass="61547">MKHIINKIVAGAFMLLTTAGIISCTDINEWETDSQYDRLFSPGSFSVSATTTTAEVTWKATPGTNYYIIEVSTDSLYGKTEECRENSIVYGTNKDIKKSPYTLEDLNSNTKYYIRIMGCSETKGNSHWNYLEKFSFQTKSENIFETVGSKDKGEDFITLRWDATLAVTHLEYAQVTGIDENGNSILGEIKTIDLSNAEGSVKITELQASTSYQFTIYNGTHPRGTRIVSTTNPTPSANVKKYLYQGDALTQEDINALASAGSVTYIMEAGMELVWETLDETTGEMAAIVIPDGLSVTFFGASGGEKPTIKSNKTIEIDGNHNYISFENVAFINTGSTYLINEGNTSSLETLSFTDCTFDDYSRSIIRLKDNASISIDNLIIDNCVITNQGSDNYACFYWNNAAYSIANFIMSNTTVNTALHNVMDFRSSNTTNIEIENCTFYNVIGASRYFLDCQNIAPTIKLTNLIFAKANTAVLAEGVWTSTSRGVRANSTPTISGVYFTADFVFGSNAFKPTYEYNNTSENLFTDPENGNFTIKDSSFDGKNSAGDPRWYMSAE</sequence>
<name>A0A7J4XP58_9BACE</name>
<dbReference type="SUPFAM" id="SSF49265">
    <property type="entry name" value="Fibronectin type III"/>
    <property type="match status" value="1"/>
</dbReference>
<dbReference type="Proteomes" id="UP000422221">
    <property type="component" value="Unassembled WGS sequence"/>
</dbReference>
<proteinExistence type="predicted"/>
<dbReference type="Pfam" id="PF17161">
    <property type="entry name" value="DUF5123"/>
    <property type="match status" value="1"/>
</dbReference>
<dbReference type="InterPro" id="IPR033427">
    <property type="entry name" value="DUF5123"/>
</dbReference>
<comment type="caution">
    <text evidence="2">The sequence shown here is derived from an EMBL/GenBank/DDBJ whole genome shotgun (WGS) entry which is preliminary data.</text>
</comment>
<evidence type="ECO:0000259" key="1">
    <source>
        <dbReference type="PROSITE" id="PS50853"/>
    </source>
</evidence>
<feature type="domain" description="Fibronectin type-III" evidence="1">
    <location>
        <begin position="41"/>
        <end position="141"/>
    </location>
</feature>
<dbReference type="RefSeq" id="WP_007478625.1">
    <property type="nucleotide sequence ID" value="NZ_JADNPJ010000001.1"/>
</dbReference>
<dbReference type="InterPro" id="IPR036116">
    <property type="entry name" value="FN3_sf"/>
</dbReference>
<dbReference type="AlphaFoldDB" id="A0A7J4XP58"/>
<accession>A0A7J4XP58</accession>
<protein>
    <submittedName>
        <fullName evidence="2">DUF5123 domain-containing protein</fullName>
    </submittedName>
</protein>
<evidence type="ECO:0000313" key="3">
    <source>
        <dbReference type="Proteomes" id="UP000422221"/>
    </source>
</evidence>
<dbReference type="InterPro" id="IPR003961">
    <property type="entry name" value="FN3_dom"/>
</dbReference>
<dbReference type="SMART" id="SM00060">
    <property type="entry name" value="FN3"/>
    <property type="match status" value="2"/>
</dbReference>
<organism evidence="2 3">
    <name type="scientific">Bacteroides salyersiae</name>
    <dbReference type="NCBI Taxonomy" id="291644"/>
    <lineage>
        <taxon>Bacteria</taxon>
        <taxon>Pseudomonadati</taxon>
        <taxon>Bacteroidota</taxon>
        <taxon>Bacteroidia</taxon>
        <taxon>Bacteroidales</taxon>
        <taxon>Bacteroidaceae</taxon>
        <taxon>Bacteroides</taxon>
    </lineage>
</organism>
<dbReference type="EMBL" id="VWMK01000001">
    <property type="protein sequence ID" value="KAA3770607.1"/>
    <property type="molecule type" value="Genomic_DNA"/>
</dbReference>
<dbReference type="SUPFAM" id="SSF51126">
    <property type="entry name" value="Pectin lyase-like"/>
    <property type="match status" value="1"/>
</dbReference>
<dbReference type="Gene3D" id="2.60.40.10">
    <property type="entry name" value="Immunoglobulins"/>
    <property type="match status" value="1"/>
</dbReference>
<gene>
    <name evidence="2" type="ORF">F3F73_01250</name>
</gene>
<evidence type="ECO:0000313" key="2">
    <source>
        <dbReference type="EMBL" id="KAA3770607.1"/>
    </source>
</evidence>
<reference evidence="2 3" key="1">
    <citation type="journal article" date="2019" name="Nat. Med.">
        <title>A library of human gut bacterial isolates paired with longitudinal multiomics data enables mechanistic microbiome research.</title>
        <authorList>
            <person name="Poyet M."/>
            <person name="Groussin M."/>
            <person name="Gibbons S.M."/>
            <person name="Avila-Pacheco J."/>
            <person name="Jiang X."/>
            <person name="Kearney S.M."/>
            <person name="Perrotta A.R."/>
            <person name="Berdy B."/>
            <person name="Zhao S."/>
            <person name="Lieberman T.D."/>
            <person name="Swanson P.K."/>
            <person name="Smith M."/>
            <person name="Roesemann S."/>
            <person name="Alexander J.E."/>
            <person name="Rich S.A."/>
            <person name="Livny J."/>
            <person name="Vlamakis H."/>
            <person name="Clish C."/>
            <person name="Bullock K."/>
            <person name="Deik A."/>
            <person name="Scott J."/>
            <person name="Pierce K.A."/>
            <person name="Xavier R.J."/>
            <person name="Alm E.J."/>
        </authorList>
    </citation>
    <scope>NUCLEOTIDE SEQUENCE [LARGE SCALE GENOMIC DNA]</scope>
    <source>
        <strain evidence="2 3">BIOML-A10</strain>
    </source>
</reference>
<dbReference type="InterPro" id="IPR013783">
    <property type="entry name" value="Ig-like_fold"/>
</dbReference>
<dbReference type="PROSITE" id="PS51257">
    <property type="entry name" value="PROKAR_LIPOPROTEIN"/>
    <property type="match status" value="1"/>
</dbReference>
<dbReference type="InterPro" id="IPR011050">
    <property type="entry name" value="Pectin_lyase_fold/virulence"/>
</dbReference>
<dbReference type="PROSITE" id="PS50853">
    <property type="entry name" value="FN3"/>
    <property type="match status" value="1"/>
</dbReference>